<evidence type="ECO:0000313" key="6">
    <source>
        <dbReference type="Proteomes" id="UP000444174"/>
    </source>
</evidence>
<evidence type="ECO:0000256" key="1">
    <source>
        <dbReference type="ARBA" id="ARBA00001554"/>
    </source>
</evidence>
<protein>
    <recommendedName>
        <fullName evidence="3">4a-hydroxytetrahydrobiopterin dehydratase</fullName>
        <ecNumber evidence="3">4.2.1.96</ecNumber>
    </recommendedName>
</protein>
<sequence length="110" mass="12285">MTTDTNLRCGFGTPRLSDSDIAQALQQDLPGWQFDSDESALLRRWQTKGFAKAVYLSNLAVFLADQSGHHPDMRLGWGYFEIRFTTHDAGGVTAVDVNCAKRFDEILSKS</sequence>
<dbReference type="Pfam" id="PF01329">
    <property type="entry name" value="Pterin_4a"/>
    <property type="match status" value="1"/>
</dbReference>
<dbReference type="EMBL" id="WIBF01000005">
    <property type="protein sequence ID" value="MQQ08929.1"/>
    <property type="molecule type" value="Genomic_DNA"/>
</dbReference>
<keyword evidence="6" id="KW-1185">Reference proteome</keyword>
<gene>
    <name evidence="5" type="ORF">GFB49_10730</name>
</gene>
<comment type="similarity">
    <text evidence="2">Belongs to the pterin-4-alpha-carbinolamine dehydratase family.</text>
</comment>
<evidence type="ECO:0000256" key="3">
    <source>
        <dbReference type="ARBA" id="ARBA00013252"/>
    </source>
</evidence>
<dbReference type="Proteomes" id="UP000444174">
    <property type="component" value="Unassembled WGS sequence"/>
</dbReference>
<comment type="caution">
    <text evidence="5">The sequence shown here is derived from an EMBL/GenBank/DDBJ whole genome shotgun (WGS) entry which is preliminary data.</text>
</comment>
<dbReference type="GO" id="GO:0006729">
    <property type="term" value="P:tetrahydrobiopterin biosynthetic process"/>
    <property type="evidence" value="ECO:0007669"/>
    <property type="project" value="InterPro"/>
</dbReference>
<dbReference type="Gene3D" id="3.30.1360.20">
    <property type="entry name" value="Transcriptional coactivator/pterin dehydratase"/>
    <property type="match status" value="1"/>
</dbReference>
<dbReference type="GO" id="GO:0008124">
    <property type="term" value="F:4-alpha-hydroxytetrahydrobiopterin dehydratase activity"/>
    <property type="evidence" value="ECO:0007669"/>
    <property type="project" value="UniProtKB-EC"/>
</dbReference>
<dbReference type="InterPro" id="IPR036428">
    <property type="entry name" value="PCD_sf"/>
</dbReference>
<dbReference type="SUPFAM" id="SSF55248">
    <property type="entry name" value="PCD-like"/>
    <property type="match status" value="1"/>
</dbReference>
<evidence type="ECO:0000256" key="2">
    <source>
        <dbReference type="ARBA" id="ARBA00006472"/>
    </source>
</evidence>
<dbReference type="EC" id="4.2.1.96" evidence="3"/>
<dbReference type="PANTHER" id="PTHR12599:SF0">
    <property type="entry name" value="PTERIN-4-ALPHA-CARBINOLAMINE DEHYDRATASE"/>
    <property type="match status" value="1"/>
</dbReference>
<organism evidence="5 6">
    <name type="scientific">Tritonibacter litoralis</name>
    <dbReference type="NCBI Taxonomy" id="2662264"/>
    <lineage>
        <taxon>Bacteria</taxon>
        <taxon>Pseudomonadati</taxon>
        <taxon>Pseudomonadota</taxon>
        <taxon>Alphaproteobacteria</taxon>
        <taxon>Rhodobacterales</taxon>
        <taxon>Paracoccaceae</taxon>
        <taxon>Tritonibacter</taxon>
    </lineage>
</organism>
<evidence type="ECO:0000313" key="5">
    <source>
        <dbReference type="EMBL" id="MQQ08929.1"/>
    </source>
</evidence>
<accession>A0A843YIG5</accession>
<dbReference type="PANTHER" id="PTHR12599">
    <property type="entry name" value="PTERIN-4-ALPHA-CARBINOLAMINE DEHYDRATASE"/>
    <property type="match status" value="1"/>
</dbReference>
<evidence type="ECO:0000256" key="4">
    <source>
        <dbReference type="ARBA" id="ARBA00023239"/>
    </source>
</evidence>
<keyword evidence="4" id="KW-0456">Lyase</keyword>
<dbReference type="RefSeq" id="WP_153215860.1">
    <property type="nucleotide sequence ID" value="NZ_WIBF01000005.1"/>
</dbReference>
<proteinExistence type="inferred from homology"/>
<dbReference type="CDD" id="cd00488">
    <property type="entry name" value="PCD_DCoH"/>
    <property type="match status" value="1"/>
</dbReference>
<dbReference type="InterPro" id="IPR001533">
    <property type="entry name" value="Pterin_deHydtase"/>
</dbReference>
<comment type="catalytic activity">
    <reaction evidence="1">
        <text>(4aS,6R)-4a-hydroxy-L-erythro-5,6,7,8-tetrahydrobiopterin = (6R)-L-erythro-6,7-dihydrobiopterin + H2O</text>
        <dbReference type="Rhea" id="RHEA:11920"/>
        <dbReference type="ChEBI" id="CHEBI:15377"/>
        <dbReference type="ChEBI" id="CHEBI:15642"/>
        <dbReference type="ChEBI" id="CHEBI:43120"/>
        <dbReference type="EC" id="4.2.1.96"/>
    </reaction>
</comment>
<name>A0A843YIG5_9RHOB</name>
<dbReference type="AlphaFoldDB" id="A0A843YIG5"/>
<reference evidence="5 6" key="1">
    <citation type="submission" date="2019-10" db="EMBL/GenBank/DDBJ databases">
        <title>Epibacterium sp. nov., isolated from seawater.</title>
        <authorList>
            <person name="Zhang X."/>
            <person name="Li N."/>
        </authorList>
    </citation>
    <scope>NUCLEOTIDE SEQUENCE [LARGE SCALE GENOMIC DNA]</scope>
    <source>
        <strain evidence="5 6">SM1979</strain>
    </source>
</reference>